<evidence type="ECO:0000313" key="1">
    <source>
        <dbReference type="EMBL" id="KAI5083374.1"/>
    </source>
</evidence>
<dbReference type="Proteomes" id="UP000886520">
    <property type="component" value="Chromosome 3"/>
</dbReference>
<keyword evidence="2" id="KW-1185">Reference proteome</keyword>
<comment type="caution">
    <text evidence="1">The sequence shown here is derived from an EMBL/GenBank/DDBJ whole genome shotgun (WGS) entry which is preliminary data.</text>
</comment>
<dbReference type="AlphaFoldDB" id="A0A9D4VC57"/>
<evidence type="ECO:0000313" key="2">
    <source>
        <dbReference type="Proteomes" id="UP000886520"/>
    </source>
</evidence>
<gene>
    <name evidence="1" type="ORF">GOP47_0003117</name>
</gene>
<name>A0A9D4VC57_ADICA</name>
<reference evidence="1" key="1">
    <citation type="submission" date="2021-01" db="EMBL/GenBank/DDBJ databases">
        <title>Adiantum capillus-veneris genome.</title>
        <authorList>
            <person name="Fang Y."/>
            <person name="Liao Q."/>
        </authorList>
    </citation>
    <scope>NUCLEOTIDE SEQUENCE</scope>
    <source>
        <strain evidence="1">H3</strain>
        <tissue evidence="1">Leaf</tissue>
    </source>
</reference>
<proteinExistence type="predicted"/>
<sequence>MATNLSLKGACSVREFYCVNGGHLRKVEESLCKLLGGLTKPHKAVHELCHRRIYVSSIGGQGGKLGGGGNHQLVSPACKKIKQLFEGCTAFWSQIGELPSTDVNTTFWKKMFFVTSFEDFSSEYLCYGMLSPKCLFFLCPQVFLTAQQNTCFPQIQPGLLLCISQLDLYYNICYECS</sequence>
<dbReference type="EMBL" id="JABFUD020000002">
    <property type="protein sequence ID" value="KAI5083374.1"/>
    <property type="molecule type" value="Genomic_DNA"/>
</dbReference>
<accession>A0A9D4VC57</accession>
<organism evidence="1 2">
    <name type="scientific">Adiantum capillus-veneris</name>
    <name type="common">Maidenhair fern</name>
    <dbReference type="NCBI Taxonomy" id="13818"/>
    <lineage>
        <taxon>Eukaryota</taxon>
        <taxon>Viridiplantae</taxon>
        <taxon>Streptophyta</taxon>
        <taxon>Embryophyta</taxon>
        <taxon>Tracheophyta</taxon>
        <taxon>Polypodiopsida</taxon>
        <taxon>Polypodiidae</taxon>
        <taxon>Polypodiales</taxon>
        <taxon>Pteridineae</taxon>
        <taxon>Pteridaceae</taxon>
        <taxon>Vittarioideae</taxon>
        <taxon>Adiantum</taxon>
    </lineage>
</organism>
<protein>
    <submittedName>
        <fullName evidence="1">Uncharacterized protein</fullName>
    </submittedName>
</protein>